<accession>A0AC34FJK4</accession>
<evidence type="ECO:0000313" key="2">
    <source>
        <dbReference type="WBParaSite" id="ES5_v2.g17472.t1"/>
    </source>
</evidence>
<dbReference type="WBParaSite" id="ES5_v2.g17472.t1">
    <property type="protein sequence ID" value="ES5_v2.g17472.t1"/>
    <property type="gene ID" value="ES5_v2.g17472"/>
</dbReference>
<sequence length="292" mass="33138">MNCFKGLFFKRKAILLAKNPVDLSKACPDVLREIFLRLPKKDIINCRKVCRKWNNATYGRQFWLAKEKYARERYLRRLIDSGTPLFSDNFAFLSIKRPFNRNLLATYNLYGEDEVTRNADPRWEFSSGWRFIVAPLGLGTIRAGFENKFNAGHEIYGEQATKSIKISIDDLGITPEAMDQFRPPIIFSEWLAVRTLSRNEVIVALLNVKNKCVRLEAKDMSVNTYHGTGTKKWNHVEIVLKSYPVGVRTIAIAVRGGCGLITAGSRMEIKTEETPPPLLGIFQSISATSVDG</sequence>
<name>A0AC34FJK4_9BILA</name>
<proteinExistence type="predicted"/>
<evidence type="ECO:0000313" key="1">
    <source>
        <dbReference type="Proteomes" id="UP000887579"/>
    </source>
</evidence>
<dbReference type="Proteomes" id="UP000887579">
    <property type="component" value="Unplaced"/>
</dbReference>
<organism evidence="1 2">
    <name type="scientific">Panagrolaimus sp. ES5</name>
    <dbReference type="NCBI Taxonomy" id="591445"/>
    <lineage>
        <taxon>Eukaryota</taxon>
        <taxon>Metazoa</taxon>
        <taxon>Ecdysozoa</taxon>
        <taxon>Nematoda</taxon>
        <taxon>Chromadorea</taxon>
        <taxon>Rhabditida</taxon>
        <taxon>Tylenchina</taxon>
        <taxon>Panagrolaimomorpha</taxon>
        <taxon>Panagrolaimoidea</taxon>
        <taxon>Panagrolaimidae</taxon>
        <taxon>Panagrolaimus</taxon>
    </lineage>
</organism>
<reference evidence="2" key="1">
    <citation type="submission" date="2022-11" db="UniProtKB">
        <authorList>
            <consortium name="WormBaseParasite"/>
        </authorList>
    </citation>
    <scope>IDENTIFICATION</scope>
</reference>
<protein>
    <submittedName>
        <fullName evidence="2">F-box domain-containing protein</fullName>
    </submittedName>
</protein>